<keyword evidence="7" id="KW-1185">Reference proteome</keyword>
<evidence type="ECO:0000313" key="7">
    <source>
        <dbReference type="Proteomes" id="UP000887540"/>
    </source>
</evidence>
<dbReference type="InterPro" id="IPR013761">
    <property type="entry name" value="SAM/pointed_sf"/>
</dbReference>
<organism evidence="7 8">
    <name type="scientific">Acrobeloides nanus</name>
    <dbReference type="NCBI Taxonomy" id="290746"/>
    <lineage>
        <taxon>Eukaryota</taxon>
        <taxon>Metazoa</taxon>
        <taxon>Ecdysozoa</taxon>
        <taxon>Nematoda</taxon>
        <taxon>Chromadorea</taxon>
        <taxon>Rhabditida</taxon>
        <taxon>Tylenchina</taxon>
        <taxon>Cephalobomorpha</taxon>
        <taxon>Cephaloboidea</taxon>
        <taxon>Cephalobidae</taxon>
        <taxon>Acrobeloides</taxon>
    </lineage>
</organism>
<dbReference type="AlphaFoldDB" id="A0A914ECI3"/>
<evidence type="ECO:0000256" key="2">
    <source>
        <dbReference type="ARBA" id="ARBA00008232"/>
    </source>
</evidence>
<dbReference type="WBParaSite" id="ACRNAN_scaffold7251.g28125.t1">
    <property type="protein sequence ID" value="ACRNAN_scaffold7251.g28125.t1"/>
    <property type="gene ID" value="ACRNAN_scaffold7251.g28125"/>
</dbReference>
<evidence type="ECO:0000256" key="5">
    <source>
        <dbReference type="SAM" id="MobiDB-lite"/>
    </source>
</evidence>
<reference evidence="8" key="1">
    <citation type="submission" date="2022-11" db="UniProtKB">
        <authorList>
            <consortium name="WormBaseParasite"/>
        </authorList>
    </citation>
    <scope>IDENTIFICATION</scope>
</reference>
<dbReference type="SUPFAM" id="SSF47769">
    <property type="entry name" value="SAM/Pointed domain"/>
    <property type="match status" value="1"/>
</dbReference>
<dbReference type="GO" id="GO:0003729">
    <property type="term" value="F:mRNA binding"/>
    <property type="evidence" value="ECO:0007669"/>
    <property type="project" value="TreeGrafter"/>
</dbReference>
<dbReference type="Gene3D" id="1.25.40.170">
    <property type="entry name" value="Smaug, PHAT domain"/>
    <property type="match status" value="1"/>
</dbReference>
<name>A0A914ECI3_9BILA</name>
<evidence type="ECO:0000256" key="1">
    <source>
        <dbReference type="ARBA" id="ARBA00004496"/>
    </source>
</evidence>
<dbReference type="PANTHER" id="PTHR12515">
    <property type="entry name" value="STERILE ALPHA MOTIF DOMAIN CONTAINING PROTEIN 4-RELATED"/>
    <property type="match status" value="1"/>
</dbReference>
<evidence type="ECO:0000256" key="4">
    <source>
        <dbReference type="ARBA" id="ARBA00022884"/>
    </source>
</evidence>
<dbReference type="InterPro" id="IPR001660">
    <property type="entry name" value="SAM"/>
</dbReference>
<keyword evidence="4" id="KW-0694">RNA-binding</keyword>
<feature type="compositionally biased region" description="Low complexity" evidence="5">
    <location>
        <begin position="282"/>
        <end position="305"/>
    </location>
</feature>
<proteinExistence type="inferred from homology"/>
<dbReference type="InterPro" id="IPR037093">
    <property type="entry name" value="PHAT_dom_sf"/>
</dbReference>
<evidence type="ECO:0000313" key="8">
    <source>
        <dbReference type="WBParaSite" id="ACRNAN_scaffold7251.g28125.t1"/>
    </source>
</evidence>
<feature type="compositionally biased region" description="Polar residues" evidence="5">
    <location>
        <begin position="378"/>
        <end position="390"/>
    </location>
</feature>
<sequence>IGSDTTYNSPAANLISTSAPSRKFSMPNHRNGYYQNAASGQNHHQSFMEQVRALGPFQPGMKEVPIWLKSLRLHKYTPMFQPMTYSEMMVLDEARLENLQVTKGARKKILQSVAKLRERVSNIKQLEKTIDENGDPRCLIVELRTIMNTPIAKNSLENTGVPPEDFQAKLDAISLPANEVDEENLPGHIVRVLFRLHNHLFANSKNPVDLEDEYILKLIQTYDKILNSESFTSNQKQHISTFKRLLRRVAIDREILPYNSERRHTFSSNYAPKQQRPRRKSMNSLSSTFSSNGGNFNHSPPMSSTPTPPPTTYYNSNGRRQSFTYNKYSSPSSQQISPKSDQSCGSFGRPVTWYRPAQQPGLSPHESPPNTPLGLNGIHQQQNFYSTQTPKGMPSPPSHSPTSQQNQPEYTYPVPNNVKNASPPQLNNFYQPYLRDANLQAIVSALSHPQVLELIKTLSNNSASQHESQREMVSQGIQAGTPDVHKVPPNYSNMTNTSTLNISSHEMASNLADHLPLSFDDKQRF</sequence>
<protein>
    <submittedName>
        <fullName evidence="8">SAM domain-containing protein</fullName>
    </submittedName>
</protein>
<dbReference type="Gene3D" id="1.10.150.50">
    <property type="entry name" value="Transcription Factor, Ets-1"/>
    <property type="match status" value="1"/>
</dbReference>
<feature type="compositionally biased region" description="Polar residues" evidence="5">
    <location>
        <begin position="313"/>
        <end position="328"/>
    </location>
</feature>
<dbReference type="Proteomes" id="UP000887540">
    <property type="component" value="Unplaced"/>
</dbReference>
<accession>A0A914ECI3</accession>
<dbReference type="SMART" id="SM00454">
    <property type="entry name" value="SAM"/>
    <property type="match status" value="1"/>
</dbReference>
<evidence type="ECO:0000259" key="6">
    <source>
        <dbReference type="SMART" id="SM00454"/>
    </source>
</evidence>
<dbReference type="PANTHER" id="PTHR12515:SF5">
    <property type="entry name" value="PROTEIN SMAUG"/>
    <property type="match status" value="1"/>
</dbReference>
<comment type="subcellular location">
    <subcellularLocation>
        <location evidence="1">Cytoplasm</location>
    </subcellularLocation>
</comment>
<evidence type="ECO:0000256" key="3">
    <source>
        <dbReference type="ARBA" id="ARBA00022490"/>
    </source>
</evidence>
<keyword evidence="3" id="KW-0963">Cytoplasm</keyword>
<dbReference type="GO" id="GO:0030371">
    <property type="term" value="F:translation repressor activity"/>
    <property type="evidence" value="ECO:0007669"/>
    <property type="project" value="InterPro"/>
</dbReference>
<comment type="similarity">
    <text evidence="2">Belongs to the SMAUG family.</text>
</comment>
<dbReference type="GO" id="GO:0000289">
    <property type="term" value="P:nuclear-transcribed mRNA poly(A) tail shortening"/>
    <property type="evidence" value="ECO:0007669"/>
    <property type="project" value="TreeGrafter"/>
</dbReference>
<feature type="region of interest" description="Disordered" evidence="5">
    <location>
        <begin position="265"/>
        <end position="417"/>
    </location>
</feature>
<dbReference type="GO" id="GO:0000932">
    <property type="term" value="C:P-body"/>
    <property type="evidence" value="ECO:0007669"/>
    <property type="project" value="TreeGrafter"/>
</dbReference>
<dbReference type="Pfam" id="PF00536">
    <property type="entry name" value="SAM_1"/>
    <property type="match status" value="1"/>
</dbReference>
<dbReference type="InterPro" id="IPR050897">
    <property type="entry name" value="SMAUG/VTS1_RNA-bind"/>
</dbReference>
<feature type="domain" description="SAM" evidence="6">
    <location>
        <begin position="56"/>
        <end position="119"/>
    </location>
</feature>
<feature type="compositionally biased region" description="Low complexity" evidence="5">
    <location>
        <begin position="329"/>
        <end position="343"/>
    </location>
</feature>